<sequence length="243" mass="26560">MTEDMHDRAEAWRWFWRGVAQVATIPSLILMFAFVGFAGLCRDAGFTLAETVFMAGTIWALPANVVLVGAVLSKASIVTAALSVALSSIRLLPMAVAILPEMRTPKTRKLTLYLLSHFVAITAWVMALERFRVIPKTCRTAFFGGMGGTFLVVNLVLVAVTFEIADRLPPLLAAALIFITPLYFLFSLWGSARERESHFAMGIGLALTPVFHWLAPEMDILLTGITGGILAYGAGWLARRGRT</sequence>
<evidence type="ECO:0000256" key="1">
    <source>
        <dbReference type="SAM" id="Phobius"/>
    </source>
</evidence>
<keyword evidence="3" id="KW-1185">Reference proteome</keyword>
<dbReference type="AlphaFoldDB" id="A0A7W6J527"/>
<accession>A0A7W6J527</accession>
<feature type="transmembrane region" description="Helical" evidence="1">
    <location>
        <begin position="220"/>
        <end position="238"/>
    </location>
</feature>
<feature type="transmembrane region" description="Helical" evidence="1">
    <location>
        <begin position="79"/>
        <end position="98"/>
    </location>
</feature>
<evidence type="ECO:0000313" key="2">
    <source>
        <dbReference type="EMBL" id="MBB4064933.1"/>
    </source>
</evidence>
<feature type="transmembrane region" description="Helical" evidence="1">
    <location>
        <begin position="198"/>
        <end position="214"/>
    </location>
</feature>
<feature type="transmembrane region" description="Helical" evidence="1">
    <location>
        <begin position="110"/>
        <end position="128"/>
    </location>
</feature>
<feature type="transmembrane region" description="Helical" evidence="1">
    <location>
        <begin position="14"/>
        <end position="40"/>
    </location>
</feature>
<organism evidence="2 3">
    <name type="scientific">Gellertiella hungarica</name>
    <dbReference type="NCBI Taxonomy" id="1572859"/>
    <lineage>
        <taxon>Bacteria</taxon>
        <taxon>Pseudomonadati</taxon>
        <taxon>Pseudomonadota</taxon>
        <taxon>Alphaproteobacteria</taxon>
        <taxon>Hyphomicrobiales</taxon>
        <taxon>Rhizobiaceae</taxon>
        <taxon>Gellertiella</taxon>
    </lineage>
</organism>
<dbReference type="RefSeq" id="WP_246365206.1">
    <property type="nucleotide sequence ID" value="NZ_JACIEZ010000003.1"/>
</dbReference>
<feature type="transmembrane region" description="Helical" evidence="1">
    <location>
        <begin position="168"/>
        <end position="186"/>
    </location>
</feature>
<name>A0A7W6J527_9HYPH</name>
<dbReference type="EMBL" id="JACIEZ010000003">
    <property type="protein sequence ID" value="MBB4064933.1"/>
    <property type="molecule type" value="Genomic_DNA"/>
</dbReference>
<comment type="caution">
    <text evidence="2">The sequence shown here is derived from an EMBL/GenBank/DDBJ whole genome shotgun (WGS) entry which is preliminary data.</text>
</comment>
<dbReference type="InterPro" id="IPR011606">
    <property type="entry name" value="Brnchd-chn_aa_trnsp_permease"/>
</dbReference>
<evidence type="ECO:0000313" key="3">
    <source>
        <dbReference type="Proteomes" id="UP000528286"/>
    </source>
</evidence>
<reference evidence="2 3" key="1">
    <citation type="submission" date="2020-08" db="EMBL/GenBank/DDBJ databases">
        <title>Genomic Encyclopedia of Type Strains, Phase IV (KMG-IV): sequencing the most valuable type-strain genomes for metagenomic binning, comparative biology and taxonomic classification.</title>
        <authorList>
            <person name="Goeker M."/>
        </authorList>
    </citation>
    <scope>NUCLEOTIDE SEQUENCE [LARGE SCALE GENOMIC DNA]</scope>
    <source>
        <strain evidence="2 3">DSM 29853</strain>
    </source>
</reference>
<proteinExistence type="predicted"/>
<keyword evidence="1" id="KW-0812">Transmembrane</keyword>
<keyword evidence="1" id="KW-0472">Membrane</keyword>
<keyword evidence="1" id="KW-1133">Transmembrane helix</keyword>
<dbReference type="Proteomes" id="UP000528286">
    <property type="component" value="Unassembled WGS sequence"/>
</dbReference>
<dbReference type="Pfam" id="PF03591">
    <property type="entry name" value="AzlC"/>
    <property type="match status" value="1"/>
</dbReference>
<protein>
    <submittedName>
        <fullName evidence="2">Putative branched-subunit amino acid permease</fullName>
    </submittedName>
</protein>
<gene>
    <name evidence="2" type="ORF">GGR23_002120</name>
</gene>
<feature type="transmembrane region" description="Helical" evidence="1">
    <location>
        <begin position="52"/>
        <end position="72"/>
    </location>
</feature>
<feature type="transmembrane region" description="Helical" evidence="1">
    <location>
        <begin position="140"/>
        <end position="162"/>
    </location>
</feature>